<protein>
    <submittedName>
        <fullName evidence="2">Uncharacterized protein</fullName>
    </submittedName>
</protein>
<accession>A0A0B7AKY6</accession>
<dbReference type="EMBL" id="HACG01034628">
    <property type="protein sequence ID" value="CEK81493.1"/>
    <property type="molecule type" value="Transcribed_RNA"/>
</dbReference>
<dbReference type="AlphaFoldDB" id="A0A0B7AKY6"/>
<organism evidence="2">
    <name type="scientific">Arion vulgaris</name>
    <dbReference type="NCBI Taxonomy" id="1028688"/>
    <lineage>
        <taxon>Eukaryota</taxon>
        <taxon>Metazoa</taxon>
        <taxon>Spiralia</taxon>
        <taxon>Lophotrochozoa</taxon>
        <taxon>Mollusca</taxon>
        <taxon>Gastropoda</taxon>
        <taxon>Heterobranchia</taxon>
        <taxon>Euthyneura</taxon>
        <taxon>Panpulmonata</taxon>
        <taxon>Eupulmonata</taxon>
        <taxon>Stylommatophora</taxon>
        <taxon>Helicina</taxon>
        <taxon>Arionoidea</taxon>
        <taxon>Arionidae</taxon>
        <taxon>Arion</taxon>
    </lineage>
</organism>
<feature type="region of interest" description="Disordered" evidence="1">
    <location>
        <begin position="54"/>
        <end position="85"/>
    </location>
</feature>
<reference evidence="2" key="1">
    <citation type="submission" date="2014-12" db="EMBL/GenBank/DDBJ databases">
        <title>Insight into the proteome of Arion vulgaris.</title>
        <authorList>
            <person name="Aradska J."/>
            <person name="Bulat T."/>
            <person name="Smidak R."/>
            <person name="Sarate P."/>
            <person name="Gangsoo J."/>
            <person name="Sialana F."/>
            <person name="Bilban M."/>
            <person name="Lubec G."/>
        </authorList>
    </citation>
    <scope>NUCLEOTIDE SEQUENCE</scope>
    <source>
        <tissue evidence="2">Skin</tissue>
    </source>
</reference>
<sequence>MWIYRRIGCISWKAKQTNKEVLDEVMKKELLQEIQMKQHNFGIQRDMTDLSKPYYRRKLQDDEQEENQDTVGREHQGKRQGMLEVHSSEFLMQKWHLMMR</sequence>
<gene>
    <name evidence="2" type="primary">ORF126368</name>
</gene>
<proteinExistence type="predicted"/>
<evidence type="ECO:0000256" key="1">
    <source>
        <dbReference type="SAM" id="MobiDB-lite"/>
    </source>
</evidence>
<evidence type="ECO:0000313" key="2">
    <source>
        <dbReference type="EMBL" id="CEK81493.1"/>
    </source>
</evidence>
<name>A0A0B7AKY6_9EUPU</name>